<reference evidence="4 5" key="1">
    <citation type="submission" date="2017-03" db="EMBL/GenBank/DDBJ databases">
        <title>Draft genome sequence of Streptomyces scabrisporus NF3, endophyte isolated from Amphipterygium adstringens.</title>
        <authorList>
            <person name="Vazquez M."/>
            <person name="Ceapa C.D."/>
            <person name="Rodriguez Luna D."/>
            <person name="Sanchez Esquivel S."/>
        </authorList>
    </citation>
    <scope>NUCLEOTIDE SEQUENCE [LARGE SCALE GENOMIC DNA]</scope>
    <source>
        <strain evidence="4 5">NF3</strain>
    </source>
</reference>
<evidence type="ECO:0000256" key="2">
    <source>
        <dbReference type="ARBA" id="ARBA00023033"/>
    </source>
</evidence>
<evidence type="ECO:0000313" key="4">
    <source>
        <dbReference type="EMBL" id="OPC84281.1"/>
    </source>
</evidence>
<keyword evidence="5" id="KW-1185">Reference proteome</keyword>
<name>A0A1T3P5Q5_9ACTN</name>
<dbReference type="Proteomes" id="UP000190037">
    <property type="component" value="Unassembled WGS sequence"/>
</dbReference>
<dbReference type="eggNOG" id="COG2141">
    <property type="taxonomic scope" value="Bacteria"/>
</dbReference>
<dbReference type="GO" id="GO:0004497">
    <property type="term" value="F:monooxygenase activity"/>
    <property type="evidence" value="ECO:0007669"/>
    <property type="project" value="UniProtKB-KW"/>
</dbReference>
<dbReference type="OrthoDB" id="9776438at2"/>
<dbReference type="Gene3D" id="3.20.20.30">
    <property type="entry name" value="Luciferase-like domain"/>
    <property type="match status" value="1"/>
</dbReference>
<evidence type="ECO:0000256" key="1">
    <source>
        <dbReference type="ARBA" id="ARBA00023002"/>
    </source>
</evidence>
<proteinExistence type="predicted"/>
<dbReference type="PANTHER" id="PTHR30137">
    <property type="entry name" value="LUCIFERASE-LIKE MONOOXYGENASE"/>
    <property type="match status" value="1"/>
</dbReference>
<dbReference type="PANTHER" id="PTHR30137:SF8">
    <property type="entry name" value="BLR5498 PROTEIN"/>
    <property type="match status" value="1"/>
</dbReference>
<comment type="caution">
    <text evidence="4">The sequence shown here is derived from an EMBL/GenBank/DDBJ whole genome shotgun (WGS) entry which is preliminary data.</text>
</comment>
<accession>A0A1T3P5Q5</accession>
<sequence length="362" mass="39436">MKFAVFTLGANAPHPLTGEQAPAHERFRDLVESAALAEELGFDAFGVGERHGEPFLSSAPPVILAAVAQRTSRIRLLTTLTVISVLDPVRVAEDYATVDQLSGGRLDLMVGKGNDPRHFPLFGLDEADQWELQEEKFELLRRLWGEEKVTWSGRFRSPLHEVTTQPRPFPRADGRAPVIWLGSATSRASTELAAKWADPLFTANGFHPMAKYADLIDHYRERWAAYGHDPADAVVGSGAGGCYVAPTSQEALARYRPYYDAFAKSAAAQHNRSPFTSLEDNVANGPALVGSPAQIVDKIGRYHAAYGHQVQAIGTEGLDRAERRAVLELFADEVAPELRRALPSRVWEGAGSAGSGIGAEDR</sequence>
<dbReference type="SUPFAM" id="SSF51679">
    <property type="entry name" value="Bacterial luciferase-like"/>
    <property type="match status" value="1"/>
</dbReference>
<evidence type="ECO:0000313" key="5">
    <source>
        <dbReference type="Proteomes" id="UP000190037"/>
    </source>
</evidence>
<dbReference type="InterPro" id="IPR036661">
    <property type="entry name" value="Luciferase-like_sf"/>
</dbReference>
<dbReference type="RefSeq" id="WP_078978575.1">
    <property type="nucleotide sequence ID" value="NZ_MWQN01000001.1"/>
</dbReference>
<dbReference type="EMBL" id="MWQN01000001">
    <property type="protein sequence ID" value="OPC84281.1"/>
    <property type="molecule type" value="Genomic_DNA"/>
</dbReference>
<dbReference type="InterPro" id="IPR050766">
    <property type="entry name" value="Bact_Lucif_Oxidored"/>
</dbReference>
<gene>
    <name evidence="4" type="ORF">B4N89_28115</name>
</gene>
<dbReference type="InterPro" id="IPR011251">
    <property type="entry name" value="Luciferase-like_dom"/>
</dbReference>
<protein>
    <submittedName>
        <fullName evidence="4">Luciferase</fullName>
    </submittedName>
</protein>
<keyword evidence="1" id="KW-0560">Oxidoreductase</keyword>
<organism evidence="4 5">
    <name type="scientific">Embleya scabrispora</name>
    <dbReference type="NCBI Taxonomy" id="159449"/>
    <lineage>
        <taxon>Bacteria</taxon>
        <taxon>Bacillati</taxon>
        <taxon>Actinomycetota</taxon>
        <taxon>Actinomycetes</taxon>
        <taxon>Kitasatosporales</taxon>
        <taxon>Streptomycetaceae</taxon>
        <taxon>Embleya</taxon>
    </lineage>
</organism>
<keyword evidence="2" id="KW-0503">Monooxygenase</keyword>
<dbReference type="GO" id="GO:0005829">
    <property type="term" value="C:cytosol"/>
    <property type="evidence" value="ECO:0007669"/>
    <property type="project" value="TreeGrafter"/>
</dbReference>
<dbReference type="Pfam" id="PF00296">
    <property type="entry name" value="Bac_luciferase"/>
    <property type="match status" value="1"/>
</dbReference>
<evidence type="ECO:0000259" key="3">
    <source>
        <dbReference type="Pfam" id="PF00296"/>
    </source>
</evidence>
<dbReference type="GO" id="GO:0016705">
    <property type="term" value="F:oxidoreductase activity, acting on paired donors, with incorporation or reduction of molecular oxygen"/>
    <property type="evidence" value="ECO:0007669"/>
    <property type="project" value="InterPro"/>
</dbReference>
<dbReference type="AlphaFoldDB" id="A0A1T3P5Q5"/>
<dbReference type="STRING" id="159449.B4N89_28115"/>
<feature type="domain" description="Luciferase-like" evidence="3">
    <location>
        <begin position="1"/>
        <end position="308"/>
    </location>
</feature>